<dbReference type="SUPFAM" id="SSF52279">
    <property type="entry name" value="Beta-D-glucan exohydrolase, C-terminal domain"/>
    <property type="match status" value="1"/>
</dbReference>
<dbReference type="InterPro" id="IPR013783">
    <property type="entry name" value="Ig-like_fold"/>
</dbReference>
<proteinExistence type="inferred from homology"/>
<evidence type="ECO:0000256" key="4">
    <source>
        <dbReference type="ARBA" id="ARBA00022729"/>
    </source>
</evidence>
<evidence type="ECO:0000256" key="7">
    <source>
        <dbReference type="ARBA" id="ARBA00031448"/>
    </source>
</evidence>
<dbReference type="InterPro" id="IPR026891">
    <property type="entry name" value="Fn3-like"/>
</dbReference>
<dbReference type="AlphaFoldDB" id="A0A545T3C3"/>
<dbReference type="PANTHER" id="PTHR30620">
    <property type="entry name" value="PERIPLASMIC BETA-GLUCOSIDASE-RELATED"/>
    <property type="match status" value="1"/>
</dbReference>
<dbReference type="InterPro" id="IPR002772">
    <property type="entry name" value="Glyco_hydro_3_C"/>
</dbReference>
<evidence type="ECO:0000256" key="5">
    <source>
        <dbReference type="ARBA" id="ARBA00022801"/>
    </source>
</evidence>
<dbReference type="OrthoDB" id="9781691at2"/>
<dbReference type="FunFam" id="3.20.20.300:FF:000005">
    <property type="entry name" value="Periplasmic beta-glucosidase"/>
    <property type="match status" value="1"/>
</dbReference>
<dbReference type="Pfam" id="PF00933">
    <property type="entry name" value="Glyco_hydro_3"/>
    <property type="match status" value="1"/>
</dbReference>
<evidence type="ECO:0000256" key="6">
    <source>
        <dbReference type="ARBA" id="ARBA00023295"/>
    </source>
</evidence>
<evidence type="ECO:0000259" key="10">
    <source>
        <dbReference type="SMART" id="SM01217"/>
    </source>
</evidence>
<dbReference type="InterPro" id="IPR036881">
    <property type="entry name" value="Glyco_hydro_3_C_sf"/>
</dbReference>
<dbReference type="SUPFAM" id="SSF51445">
    <property type="entry name" value="(Trans)glycosidases"/>
    <property type="match status" value="1"/>
</dbReference>
<keyword evidence="6 11" id="KW-0326">Glycosidase</keyword>
<comment type="catalytic activity">
    <reaction evidence="1">
        <text>Hydrolysis of terminal, non-reducing beta-D-glucosyl residues with release of beta-D-glucose.</text>
        <dbReference type="EC" id="3.2.1.21"/>
    </reaction>
</comment>
<dbReference type="GO" id="GO:0009251">
    <property type="term" value="P:glucan catabolic process"/>
    <property type="evidence" value="ECO:0007669"/>
    <property type="project" value="TreeGrafter"/>
</dbReference>
<evidence type="ECO:0000256" key="3">
    <source>
        <dbReference type="ARBA" id="ARBA00012744"/>
    </source>
</evidence>
<dbReference type="EMBL" id="VIKR01000006">
    <property type="protein sequence ID" value="TQV71698.1"/>
    <property type="molecule type" value="Genomic_DNA"/>
</dbReference>
<evidence type="ECO:0000256" key="9">
    <source>
        <dbReference type="ARBA" id="ARBA00032594"/>
    </source>
</evidence>
<name>A0A545T3C3_9GAMM</name>
<reference evidence="11 12" key="1">
    <citation type="submission" date="2019-06" db="EMBL/GenBank/DDBJ databases">
        <title>Draft genome of Aliikangiella marina GYP-15.</title>
        <authorList>
            <person name="Wang G."/>
        </authorList>
    </citation>
    <scope>NUCLEOTIDE SEQUENCE [LARGE SCALE GENOMIC DNA]</scope>
    <source>
        <strain evidence="11 12">GYP-15</strain>
    </source>
</reference>
<keyword evidence="4" id="KW-0732">Signal</keyword>
<comment type="caution">
    <text evidence="11">The sequence shown here is derived from an EMBL/GenBank/DDBJ whole genome shotgun (WGS) entry which is preliminary data.</text>
</comment>
<gene>
    <name evidence="11" type="primary">bglX</name>
    <name evidence="11" type="ORF">FLL45_20545</name>
</gene>
<protein>
    <recommendedName>
        <fullName evidence="3">beta-glucosidase</fullName>
        <ecNumber evidence="3">3.2.1.21</ecNumber>
    </recommendedName>
    <alternativeName>
        <fullName evidence="9">Beta-D-glucoside glucohydrolase</fullName>
    </alternativeName>
    <alternativeName>
        <fullName evidence="7">Cellobiase</fullName>
    </alternativeName>
    <alternativeName>
        <fullName evidence="8">Gentiobiase</fullName>
    </alternativeName>
</protein>
<dbReference type="PRINTS" id="PR00133">
    <property type="entry name" value="GLHYDRLASE3"/>
</dbReference>
<evidence type="ECO:0000313" key="11">
    <source>
        <dbReference type="EMBL" id="TQV71698.1"/>
    </source>
</evidence>
<dbReference type="InterPro" id="IPR001764">
    <property type="entry name" value="Glyco_hydro_3_N"/>
</dbReference>
<dbReference type="SMART" id="SM01217">
    <property type="entry name" value="Fn3_like"/>
    <property type="match status" value="1"/>
</dbReference>
<accession>A0A545T3C3</accession>
<dbReference type="Gene3D" id="3.40.50.1700">
    <property type="entry name" value="Glycoside hydrolase family 3 C-terminal domain"/>
    <property type="match status" value="1"/>
</dbReference>
<dbReference type="Pfam" id="PF01915">
    <property type="entry name" value="Glyco_hydro_3_C"/>
    <property type="match status" value="1"/>
</dbReference>
<evidence type="ECO:0000256" key="2">
    <source>
        <dbReference type="ARBA" id="ARBA00005336"/>
    </source>
</evidence>
<evidence type="ECO:0000313" key="12">
    <source>
        <dbReference type="Proteomes" id="UP000317839"/>
    </source>
</evidence>
<dbReference type="FunFam" id="2.60.40.10:FF:000495">
    <property type="entry name" value="Periplasmic beta-glucosidase"/>
    <property type="match status" value="1"/>
</dbReference>
<dbReference type="Proteomes" id="UP000317839">
    <property type="component" value="Unassembled WGS sequence"/>
</dbReference>
<dbReference type="Pfam" id="PF14310">
    <property type="entry name" value="Fn3-like"/>
    <property type="match status" value="1"/>
</dbReference>
<dbReference type="InterPro" id="IPR036962">
    <property type="entry name" value="Glyco_hydro_3_N_sf"/>
</dbReference>
<keyword evidence="5 11" id="KW-0378">Hydrolase</keyword>
<evidence type="ECO:0000256" key="8">
    <source>
        <dbReference type="ARBA" id="ARBA00032194"/>
    </source>
</evidence>
<feature type="domain" description="Fibronectin type III-like" evidence="10">
    <location>
        <begin position="631"/>
        <end position="700"/>
    </location>
</feature>
<dbReference type="GO" id="GO:0008422">
    <property type="term" value="F:beta-glucosidase activity"/>
    <property type="evidence" value="ECO:0007669"/>
    <property type="project" value="UniProtKB-EC"/>
</dbReference>
<sequence length="712" mass="76362">MTLAEKIGQLNMQDGTGEHAVAYLAMSIRNGSLGSILNQTNVETINELQRIALEESRLKIPLLIARDVIHGFKTVMPIPLGQAASWNPELVKQGAVIAATEAASTGINWTFAPMVDISRDPRWGRIAESLGEDPYLAGELGAAMVKGFQGENLSDKNSIAACVKHFVGYGAAEGGRDYSATNIPDNEMHNVYLRPFKAAVDAGAETLMASFSDIDGVPATANDYLLTDVLRDEWKFDGTVVSDWNAVGELEDHGIADGEKSAALLASVAGIDMEMAGKCFSGHLEDLVTSGQLSTEKLDQMVANVLRTKLRLGLFDNPYTNPSDYPGIAYPEALKVAKESAVQSLVLLKNDNDTLPLSNNIASLAVIGPLADAPYEQLGTWIFDGDATFSVTALNGIQSFVGDSTKVNYCKALANSRSESTEAFDDALQVAKASDAVILCLGEESILSGEAHCRADIDLPGAQVELVKTLHAAGKPIILVVLAGRSITLGNVVDYCDAILFAWHPGTMGGAAIADVVFGKVSPSGKLPVTFPSVVGQVPMYYNHKNTGRPPSKEKVILMDEIEEFAPQTSLGMTAFYLDAGYKPLFAFGHGLSYGEFEYSQLQLSASKIAPREELTVTVNLKNTGACQAEEVVQLYTRDLVGSVTRPVKELKGFKRIALGPNEETTVTFKLTASDLAFYNRKGKWGAEPGKFHLWVGGSSLADLCAEFELTE</sequence>
<dbReference type="Gene3D" id="3.20.20.300">
    <property type="entry name" value="Glycoside hydrolase, family 3, N-terminal domain"/>
    <property type="match status" value="1"/>
</dbReference>
<dbReference type="InterPro" id="IPR017853">
    <property type="entry name" value="GH"/>
</dbReference>
<dbReference type="Gene3D" id="2.60.40.10">
    <property type="entry name" value="Immunoglobulins"/>
    <property type="match status" value="1"/>
</dbReference>
<comment type="similarity">
    <text evidence="2">Belongs to the glycosyl hydrolase 3 family.</text>
</comment>
<dbReference type="InterPro" id="IPR051915">
    <property type="entry name" value="Cellulose_Degrad_GH3"/>
</dbReference>
<dbReference type="EC" id="3.2.1.21" evidence="3"/>
<dbReference type="PANTHER" id="PTHR30620:SF16">
    <property type="entry name" value="LYSOSOMAL BETA GLUCOSIDASE"/>
    <property type="match status" value="1"/>
</dbReference>
<keyword evidence="12" id="KW-1185">Reference proteome</keyword>
<dbReference type="NCBIfam" id="NF011678">
    <property type="entry name" value="PRK15098.1"/>
    <property type="match status" value="1"/>
</dbReference>
<organism evidence="11 12">
    <name type="scientific">Aliikangiella marina</name>
    <dbReference type="NCBI Taxonomy" id="1712262"/>
    <lineage>
        <taxon>Bacteria</taxon>
        <taxon>Pseudomonadati</taxon>
        <taxon>Pseudomonadota</taxon>
        <taxon>Gammaproteobacteria</taxon>
        <taxon>Oceanospirillales</taxon>
        <taxon>Pleioneaceae</taxon>
        <taxon>Aliikangiella</taxon>
    </lineage>
</organism>
<evidence type="ECO:0000256" key="1">
    <source>
        <dbReference type="ARBA" id="ARBA00000448"/>
    </source>
</evidence>